<reference evidence="1 2" key="1">
    <citation type="journal article" date="2016" name="Sci. Rep.">
        <title>The Dendrobium catenatum Lindl. genome sequence provides insights into polysaccharide synthase, floral development and adaptive evolution.</title>
        <authorList>
            <person name="Zhang G.Q."/>
            <person name="Xu Q."/>
            <person name="Bian C."/>
            <person name="Tsai W.C."/>
            <person name="Yeh C.M."/>
            <person name="Liu K.W."/>
            <person name="Yoshida K."/>
            <person name="Zhang L.S."/>
            <person name="Chang S.B."/>
            <person name="Chen F."/>
            <person name="Shi Y."/>
            <person name="Su Y.Y."/>
            <person name="Zhang Y.Q."/>
            <person name="Chen L.J."/>
            <person name="Yin Y."/>
            <person name="Lin M."/>
            <person name="Huang H."/>
            <person name="Deng H."/>
            <person name="Wang Z.W."/>
            <person name="Zhu S.L."/>
            <person name="Zhao X."/>
            <person name="Deng C."/>
            <person name="Niu S.C."/>
            <person name="Huang J."/>
            <person name="Wang M."/>
            <person name="Liu G.H."/>
            <person name="Yang H.J."/>
            <person name="Xiao X.J."/>
            <person name="Hsiao Y.Y."/>
            <person name="Wu W.L."/>
            <person name="Chen Y.Y."/>
            <person name="Mitsuda N."/>
            <person name="Ohme-Takagi M."/>
            <person name="Luo Y.B."/>
            <person name="Van de Peer Y."/>
            <person name="Liu Z.J."/>
        </authorList>
    </citation>
    <scope>NUCLEOTIDE SEQUENCE [LARGE SCALE GENOMIC DNA]</scope>
    <source>
        <tissue evidence="1">The whole plant</tissue>
    </source>
</reference>
<gene>
    <name evidence="1" type="ORF">MA16_Dca026593</name>
</gene>
<keyword evidence="2" id="KW-1185">Reference proteome</keyword>
<dbReference type="AlphaFoldDB" id="A0A2I0VV74"/>
<dbReference type="Proteomes" id="UP000233837">
    <property type="component" value="Unassembled WGS sequence"/>
</dbReference>
<proteinExistence type="predicted"/>
<name>A0A2I0VV74_9ASPA</name>
<organism evidence="1 2">
    <name type="scientific">Dendrobium catenatum</name>
    <dbReference type="NCBI Taxonomy" id="906689"/>
    <lineage>
        <taxon>Eukaryota</taxon>
        <taxon>Viridiplantae</taxon>
        <taxon>Streptophyta</taxon>
        <taxon>Embryophyta</taxon>
        <taxon>Tracheophyta</taxon>
        <taxon>Spermatophyta</taxon>
        <taxon>Magnoliopsida</taxon>
        <taxon>Liliopsida</taxon>
        <taxon>Asparagales</taxon>
        <taxon>Orchidaceae</taxon>
        <taxon>Epidendroideae</taxon>
        <taxon>Malaxideae</taxon>
        <taxon>Dendrobiinae</taxon>
        <taxon>Dendrobium</taxon>
    </lineage>
</organism>
<sequence length="70" mass="8233">MILYELEKVGSPLARDHLLDRPTFLSIKHGQKLLVEDRGGEYMAWIHRLMLLRAVHTPLHFMIQVELKNL</sequence>
<dbReference type="EMBL" id="KZ503208">
    <property type="protein sequence ID" value="PKU67307.1"/>
    <property type="molecule type" value="Genomic_DNA"/>
</dbReference>
<evidence type="ECO:0000313" key="2">
    <source>
        <dbReference type="Proteomes" id="UP000233837"/>
    </source>
</evidence>
<protein>
    <submittedName>
        <fullName evidence="1">Uncharacterized protein</fullName>
    </submittedName>
</protein>
<evidence type="ECO:0000313" key="1">
    <source>
        <dbReference type="EMBL" id="PKU67307.1"/>
    </source>
</evidence>
<reference evidence="1 2" key="2">
    <citation type="journal article" date="2017" name="Nature">
        <title>The Apostasia genome and the evolution of orchids.</title>
        <authorList>
            <person name="Zhang G.Q."/>
            <person name="Liu K.W."/>
            <person name="Li Z."/>
            <person name="Lohaus R."/>
            <person name="Hsiao Y.Y."/>
            <person name="Niu S.C."/>
            <person name="Wang J.Y."/>
            <person name="Lin Y.C."/>
            <person name="Xu Q."/>
            <person name="Chen L.J."/>
            <person name="Yoshida K."/>
            <person name="Fujiwara S."/>
            <person name="Wang Z.W."/>
            <person name="Zhang Y.Q."/>
            <person name="Mitsuda N."/>
            <person name="Wang M."/>
            <person name="Liu G.H."/>
            <person name="Pecoraro L."/>
            <person name="Huang H.X."/>
            <person name="Xiao X.J."/>
            <person name="Lin M."/>
            <person name="Wu X.Y."/>
            <person name="Wu W.L."/>
            <person name="Chen Y.Y."/>
            <person name="Chang S.B."/>
            <person name="Sakamoto S."/>
            <person name="Ohme-Takagi M."/>
            <person name="Yagi M."/>
            <person name="Zeng S.J."/>
            <person name="Shen C.Y."/>
            <person name="Yeh C.M."/>
            <person name="Luo Y.B."/>
            <person name="Tsai W.C."/>
            <person name="Van de Peer Y."/>
            <person name="Liu Z.J."/>
        </authorList>
    </citation>
    <scope>NUCLEOTIDE SEQUENCE [LARGE SCALE GENOMIC DNA]</scope>
    <source>
        <tissue evidence="1">The whole plant</tissue>
    </source>
</reference>
<accession>A0A2I0VV74</accession>